<dbReference type="Gene3D" id="2.60.40.1510">
    <property type="entry name" value="ntegrin, alpha v. Chain A, domain 3"/>
    <property type="match status" value="1"/>
</dbReference>
<dbReference type="GO" id="GO:0005178">
    <property type="term" value="F:integrin binding"/>
    <property type="evidence" value="ECO:0007669"/>
    <property type="project" value="TreeGrafter"/>
</dbReference>
<dbReference type="GO" id="GO:0005925">
    <property type="term" value="C:focal adhesion"/>
    <property type="evidence" value="ECO:0007669"/>
    <property type="project" value="TreeGrafter"/>
</dbReference>
<feature type="transmembrane region" description="Helical" evidence="13">
    <location>
        <begin position="769"/>
        <end position="795"/>
    </location>
</feature>
<evidence type="ECO:0000256" key="6">
    <source>
        <dbReference type="ARBA" id="ARBA00022737"/>
    </source>
</evidence>
<dbReference type="Gene3D" id="2.60.40.2030">
    <property type="match status" value="13"/>
</dbReference>
<feature type="domain" description="Fibronectin type-III" evidence="15">
    <location>
        <begin position="5756"/>
        <end position="5847"/>
    </location>
</feature>
<dbReference type="SMART" id="SM01242">
    <property type="entry name" value="Integrin_B_tail"/>
    <property type="match status" value="1"/>
</dbReference>
<keyword evidence="11" id="KW-0325">Glycoprotein</keyword>
<dbReference type="SMART" id="SM00060">
    <property type="entry name" value="FN3"/>
    <property type="match status" value="2"/>
</dbReference>
<accession>E4WWF2</accession>
<dbReference type="SMART" id="SM00237">
    <property type="entry name" value="Calx_beta"/>
    <property type="match status" value="7"/>
</dbReference>
<dbReference type="InParanoid" id="E4WWF2"/>
<evidence type="ECO:0000256" key="8">
    <source>
        <dbReference type="ARBA" id="ARBA00023037"/>
    </source>
</evidence>
<evidence type="ECO:0000313" key="17">
    <source>
        <dbReference type="Proteomes" id="UP000001307"/>
    </source>
</evidence>
<evidence type="ECO:0000256" key="7">
    <source>
        <dbReference type="ARBA" id="ARBA00022837"/>
    </source>
</evidence>
<keyword evidence="10" id="KW-1015">Disulfide bond</keyword>
<comment type="subcellular location">
    <subcellularLocation>
        <location evidence="1 12">Cell membrane</location>
        <topology evidence="1 12">Single-pass type I membrane protein</topology>
    </subcellularLocation>
</comment>
<evidence type="ECO:0000256" key="11">
    <source>
        <dbReference type="ARBA" id="ARBA00023180"/>
    </source>
</evidence>
<keyword evidence="12" id="KW-0130">Cell adhesion</keyword>
<keyword evidence="7" id="KW-0106">Calcium</keyword>
<dbReference type="InterPro" id="IPR003644">
    <property type="entry name" value="Calx_beta"/>
</dbReference>
<keyword evidence="5 14" id="KW-0732">Signal</keyword>
<evidence type="ECO:0000256" key="12">
    <source>
        <dbReference type="RuleBase" id="RU000633"/>
    </source>
</evidence>
<dbReference type="InterPro" id="IPR012896">
    <property type="entry name" value="Integrin_bsu_tail"/>
</dbReference>
<evidence type="ECO:0000259" key="15">
    <source>
        <dbReference type="PROSITE" id="PS50853"/>
    </source>
</evidence>
<dbReference type="InterPro" id="IPR013783">
    <property type="entry name" value="Ig-like_fold"/>
</dbReference>
<evidence type="ECO:0000256" key="13">
    <source>
        <dbReference type="SAM" id="Phobius"/>
    </source>
</evidence>
<dbReference type="SUPFAM" id="SSF53300">
    <property type="entry name" value="vWA-like"/>
    <property type="match status" value="1"/>
</dbReference>
<comment type="similarity">
    <text evidence="2 12">Belongs to the integrin beta chain family.</text>
</comment>
<dbReference type="InterPro" id="IPR036116">
    <property type="entry name" value="FN3_sf"/>
</dbReference>
<organism evidence="16">
    <name type="scientific">Oikopleura dioica</name>
    <name type="common">Tunicate</name>
    <dbReference type="NCBI Taxonomy" id="34765"/>
    <lineage>
        <taxon>Eukaryota</taxon>
        <taxon>Metazoa</taxon>
        <taxon>Chordata</taxon>
        <taxon>Tunicata</taxon>
        <taxon>Appendicularia</taxon>
        <taxon>Copelata</taxon>
        <taxon>Oikopleuridae</taxon>
        <taxon>Oikopleura</taxon>
    </lineage>
</organism>
<dbReference type="GO" id="GO:0007160">
    <property type="term" value="P:cell-matrix adhesion"/>
    <property type="evidence" value="ECO:0007669"/>
    <property type="project" value="TreeGrafter"/>
</dbReference>
<dbReference type="PANTHER" id="PTHR10082">
    <property type="entry name" value="INTEGRIN BETA SUBUNIT"/>
    <property type="match status" value="1"/>
</dbReference>
<feature type="chain" id="PRO_5003192371" description="Integrin beta" evidence="14">
    <location>
        <begin position="20"/>
        <end position="5888"/>
    </location>
</feature>
<evidence type="ECO:0000313" key="16">
    <source>
        <dbReference type="EMBL" id="CBY21456.1"/>
    </source>
</evidence>
<dbReference type="PROSITE" id="PS00022">
    <property type="entry name" value="EGF_1"/>
    <property type="match status" value="1"/>
</dbReference>
<feature type="transmembrane region" description="Helical" evidence="13">
    <location>
        <begin position="816"/>
        <end position="834"/>
    </location>
</feature>
<keyword evidence="3" id="KW-1003">Cell membrane</keyword>
<sequence>MILHWLGIILGCLALAVPAEQVQSTVTESKTKQTSRVQADRSKNPCDCIRANELCAWCADESFQYGRCDLPTNLKTLKCQDVQTVESKVFTGNADFNPEKDRIFPKDANAVIRVGDSVDLLFNVTEPRIYPAELYYLMDVSYSMRDDMERMKKMGGEIAQKLRNLTNQEAMVRIGFGTFVDKVISPQTEMTPFYLEKPYRDNFPVDSPFLYKNVNPLTDDITKYAQNMQNEHVSGNLDGPEGALEAMYQAVLCRDEVGWQHNTLKLLVLATESWFHSGGSGMGKLSGLIEPADDECHLENNAYIRGDERDYPTVKQVVDVLEENSIIPIFAVRKGQLHHYQNATEQLFKVGSAEILEEKSKNILDLIEKAYNIITQKQHLVLNTKEFLDAKDVCLGTEAVFTDAQGVLKEFTDGEDVTGLSKNSNVQYTIRQSIHPDTYCSDTCRTTSKWGELKVRTQRYDDFLLINTTIKCNFDCMDAIETSSIKCSGNGDFACGVCLCKDLFFGSVCEFERPPCPTPGQNCTDCINPFKPTEICSGQGQCPKNFCECNQIESGIISGKWCQCSNTDCYNDGADGTRPGICSDHGQCTCDKNNGQGVSTCTCESGWEGDFCECPKSQDTCRASEFAEVCNGRGQCSCGKCLCESEDWTGPFCDTRNCAGEPCASCKTFSDCIECKYHSENNEDKNCDDVCPSSEKSTIKYILVGKSELVPAGDGEMAKYSSEKGQLCSGMTKPREGEPPCKFYYKYYENDAGEIKVWAEEDPHCGIEYSLIIILWAVLAALLIGLLFLCCWRICVFCVDREKRIKNYLKDKQTTLRFPTIAYLVEFIKAKYFMKRSQTVAVIPVRRSVFDGNLSVNWRTFPVSVADDDFRLIREGESGTLASTLARGDGNSVEMERLLSKTNWGQGKIEWKDGEEFADIHIDIKGPQFDGREAAFMVELIDRPEEVHFGQKRTKVIVIKDDEPGTVGFAKPSYVFKEADHSALIPVHRSNGIDGRIVVSFKSRDMTAIGGQHYRQTSGEIIFEDGETSKVIEIEFFQDSIFDGREKAFNLELFEPLGGATLDCDRCMVTLLYDETVSVVQFLRQSYPFLENCQKAAVPVIRTRSTKGRSSVHFRTRDITAKAGIDYTTVEGVLEFANGETEKTIEVSIIENDRYIEEGRTFGLELYEPSDGTKMELNNCEIKIIEDDDPGRFEFARSNYVFKAGREGAIIPVMRSMGADGTVKLPWVIKTQDGFSLPEEITESGTIEFDNMEIDGAISLNVNVDREEDTNLIIELQQPTNNARLGHQRSTNVKIYGKGHFDEVELNVVNPTILRGAGMSPLIINLERKIRLDPPQASVVLFETVDGTAKAEDHHYSSVKKAVIFDANETLQQVKIFVDDEIDDETNDDLIFTCRIIAISDSVLVTRDSQEILITNPIEAVRQQNVKGAFRNSAKISFTQEKHLCRLSEETYTLLVKRIGKEDRQASCVIHFEVISGSIHPESELVPVEVLFEANESQKELTLPLPLMDCEQILIKHSLSNYGPNTAGGNLTETIVNVINDRHVGTVGYGVPEVTFPVADIQQKLHILRHGGTDGPLEVELCSIGDSAVNQVHYEFDEGTKVLFNDGQFQSSVPITFIPGNHGKMVSRKMQLKITNVSGMGKIGQETCSIQLLTDQAPCSISFARPEFSFMAKSGDQGLPLLRIGSLENAADIQWSFIDHTEILEAKGFFTSGTIQFAASKNRSFLKVPAEMLDLLINKSLSVKIEPVIGQAAVNLGKYPDAVIKVISGHEPGSFEFRKTRAVCRQNDSLVELSVARQGGADGEVKVDWSSSSDVDKYNGLAGEIVFAEGVHEQLIKLEIDKEMTSDTESFCIQLFKCSDGLIGARNMANVSVLKESEDVEFEFETDYITTEIGAIDVEVVVVVKGELDDLVSLRYATQPDTAQPGEHYLTQSEQLVFKPNETRKIINLNLLDAPLEEPVSLTLSLLVATGPGRIGLKDSCVISIPPAGHPGQVSFTQDFLEVSQSDKIVQLPLARSRGNRGALPVGWSVSSDNWYDRNNGQIMFDDGQSETHIDFPLNCQPSDVPIEEFTIKLHKPVGKAELGPVPSLTVRVHNDLEGGRIGFDDESSEILVHDTDVMTTVLALSDGRNRVQFDLEYQLLPVSVDPSVAAELADAFVSTIPVPAGLQRIPIEIPISYIPSGQPQCLLVKLLKSNNGVRIGDNDQHRLTILSPKRTIGFMETKVNANQSARELILIVKRKVSAKERLNVPWIAYTSPEPLTGVLTFEDGQDFDEVRIPFKQMYISGTPISEEFDVELKPGVAYDLEDRRGKCHVMLTNDLGPGVIEFSDESVRQLQSNGNIIVRLVRHERCLEEATVKWRVDAPEGSYFRGLVGTAQFRSGDESLDLAINVPEMPQDISEENFKITLDQPINASLGDKTECSVSLLNDKTAGEIAFYDPLPKVEQQSNGRLSICVVRTQVSDGDVTQPWRLQPFSSTHTGYKGISGELDFESGETKLWIHLDLPTEPQEFPDESFFIVLDRPKGGARLKNGEQRLEVKIENDIRWPKVGFAEKSLTFKQSDGVHKVNLFRSSEMTAAVVVNWKVEPKSNGQDYKDFHGQLVFNPGESTASIILTSPLVTKGAHEAEFDIILDPVTQPVLGELLHSRVVIDNNIKPAKIGFSVQTDEPKQSDKQLKLKLERSGFQFGDATVRWQCETHLGDENFMKEYQASFKDGDFDQEIVIDLPSHPLKDKDAKYIFELLGLDGDAEFGDPNRLEVLVKNDVQWPTVEFSESQMTARQTDGNIRIPVKRDVTSNAINVSWRENGERLFAGDWRKDAGTLEFEIGNDQQFIELAVCQKPSAAKSLELELQLLGADEEQNFLLGDNFKCTLKLVQDILFPKASFDLPELSLKQSSERVRIPVTRTTNMREDVSVDWYVKSDNPTFAALKGKVNFGDGQSLGYIEFDLPKIPVGEPFSTFQICLDRENDICKIGSQPDLTMTVENDILPSAVEVIELEHMVVRSAGSIPVSLLRKGYSDCPVTISAQILLENQEILTSQISFAPGQIEASFSIPVETIPRYTDVDNYKVIITDVISEHPFHLPKKEAVFQVRNDLPRSHVEIKSKHAETLQSSGHADFTMKRFGNLHGELRANYSIFGGDLDGTKGSVIMKDGEEELDFEVPLPDIPLSGDMGKIVVSMEDVDGFSCPTIECKNVEIDIVHDVKPTKIAIIKPEEAKQSDGPIKMKIVRSGNASDCVTIPYKISSDLPGFQPIEGVVFFDAGDDDEKEVEIAVDMTPSDVLEATYIIEIEKARGGLMTEIEEPNFKIVVSQDVKIPVISFEKINFACRQSDEHLMVPIKREFSLHGPVMVKCEIYSTSGMKEEKWERFDDGQDIKLIKIDFQKVPLDIDLDEISLTLIAVEGASLPKLGEQVLAKAQVESDLKATVLSLPKTSFSCKQSDGILEVTVIRSPPNLTGNVTIGWHAIDADTENPLDPFYERQRGVIKFKDGADQAFIQFKLVQVPQKFAANIAKIVMEPPVGGRCTEITQSEALVAIENDIPRPLISLDLTETKVKQTNGDVSLPVTRSRFMGGRILIPWYLDVSNEHSPYYGVGGREMIDDGESSTEIKFKLPNFPIWAESNKLMLRLGGIGGDHHPEGHKTKNAAKVFVNNDIQAEMLSFLVNEIVAKQSDGDITLHVNRSGFLNTPVSSKYHIKSLDPTFAAIKGELAFRTGDVDRTIVIPVSRDPSQQEHVIFTVVLAVPVLENQDDQNSPARRKPKLGKHPVMAVTLINDISRPTASLPVEKITVRQSEKVFSVAVVRGGEGECIVAWKVANARPNSFYENLTGNAKFAGDSRLFKVEFDLPQIPQDVDEDTFCVELYDPRGENNPMLGAIHAAEITVINDIKRPTVSFTTEKASLVQSDKKLILPVCRMHAKSQQINVNWKIASMFCEKSPYHNLTGSFSFQPNEELQTLEINISQSPVPELSEDVLTVILTPEAPVQLGEKRECIVELNYDIKPANFQFEAGVSSPLFYTQSDSSGKLTITRSGNASGAAILKLSQKCISNPFYNKIYEIKFLDGELKKKVEVELDETPGHHKKDEITVALDSINDEEVVIPMTCTFVVNNDLKAAIFDIDRAEFSVLQSEDHLSIPVKRSASVGLASVRWRLTADVHPFEISDGRLAFDETQEYYILNLPISQKMFDKENFHVELELYEPKGTHARLGDSSIATIDVKMNLTFFELTSEEFDFKQSDRVGNVTVKRLNNFNKPCKLAYKTSSPLKISEWNTGKQESVTFDAQSSKATIEMEFDPTPISVATEKVTLKILPSLEEHQMVSSQSSAAVNIEYDIEPTKINFCDPICVASKRLGKVELPVTCVASNRTPKSKITVSWHSEGLKNEQKGQIIFSGEQSQAIISMDIDMVKVKEYEVFIREVSGAPFVSINNPKCKVKVVDDCPAYKFTSSNVQFKQSDGDIKLKLTSPISAAGREIAWEAMAPVPEYKFNGKTKINSDGTCEIIIEVPKGVQRQRNVDFDINIDVLENKGLISQTTKDLTCHVTIDHDVATALVDFVLPKQTVSRQATRSVEIPVVRSKNLSGDMKISYSIDEQKPQTLIIPDGISEGIIEVQLDQQTFDEPVTLIKLALIEAVGAAELGKETAHEISVMNDVPLPIFEFKAESFDAKQSSGKISIPIIRCNNIQAEALVGWKMKTQSQNSPLFNLRGLLQFSASDLIKDIEIELPQFPSIVKEEIIEIVIEAVRSSNIGRKSVLPVRVIYDLALPMIDVSVSNSVVQARQTNGSASILVTRSESPIPTAIEVAWIAKPDTPDFPIQTGIIELRETEPSKAINLTLPSSPSALNAIGIDFELVKAEIHTADSRQSCAIGKSKALIQVDMDIKGVEIKPYQPIVVVKQSQKKAVITYTRSAPGAACQLPWKTVSKSIKYDKLSGIIEFADRALSASVSITLSVDETSDEEETFDFIPFAPIGERIPTLDVPTPTRVNINNDLMSNQVGFKLSSSKIKAKQSQGSISLPLERTGRVDTVSWVKWKIDGPPQMAGLNSDGIATFQSDQVDGVVMLKLPQKPLSEPYSIVTVSLCEPGATKSECMPCISGTCNTVILQIENDLEPPKIEFLSSKVECKQSEKTVDVMVRRSGYEFCKVECDWSTDKGQFGTIEIPEQVDHVNIVVPLSQEPNLEEPVEMLELTLANPKSQEVTPKLGNNKCFVKITNDVSPVTVELGESEFFFKQSAGFIEIPVRKSINTSSLMTVAWKTSSSSRAYDNLAGFVEFSETSGIASIKIFLEKDPVMSEQSSFDVQISLDDKKIALGRRQARINIANDVKRSIVSMKPSTQAKLEFKQSNKRCFLHVARRETAQERIEVPWHVSSSDHNSPWNTVKGRVIFEKGQYESVIEMPMPSEPNPNTPVESIDLMLEDPTGQAIIDNKLRGCHFKVINDIGMGLIEFKRQSYQVELNKDLVEIPLIRSKGTAFGTVVEWYGTPVNPSEALYRPQGGKVMFRPGDKETNIQLAVENDPSGKPIVFNLNLSSVTGRDALGNCVITEVHVGSHLESPGQVLHQSATLVADQQAEVKWQRPNNGGPPSEYVVLYWEEGKENQRNEHVLPSTVNSCCLELEPDKKYNITVIARNSAGNKAPPLPVRIKTLPAITLTYKSDYEFNSSDGRAEITVTRNTTEFQTTLSWRMMRKIIHMPKNESSDVSNSDEPEPLSSGVINFEKGVKSLTLPIKLNADMVAMKEKNALYICEPGGEILAEITITIVNNTGIPGRVSKISVSDITSREVRINWRKPKVGGPVKEYKVAVRDFRTGREKAKIVSEDEFTTIIGGLSPDSMYKARVIAINGRGKSRYSKFVEFKTLNDIEIVDARDFKMSERVATIKIQRRSTQDGLRLKWQAIAMAEV</sequence>
<dbReference type="SUPFAM" id="SSF49265">
    <property type="entry name" value="Fibronectin type III"/>
    <property type="match status" value="1"/>
</dbReference>
<name>E4WWF2_OIKDI</name>
<keyword evidence="6" id="KW-0677">Repeat</keyword>
<dbReference type="GO" id="GO:0098609">
    <property type="term" value="P:cell-cell adhesion"/>
    <property type="evidence" value="ECO:0007669"/>
    <property type="project" value="TreeGrafter"/>
</dbReference>
<keyword evidence="13" id="KW-1133">Transmembrane helix</keyword>
<dbReference type="InterPro" id="IPR057243">
    <property type="entry name" value="Integrin_I-EGF_CS"/>
</dbReference>
<dbReference type="PANTHER" id="PTHR10082:SF42">
    <property type="entry name" value="INTEGRIN BETA-4"/>
    <property type="match status" value="1"/>
</dbReference>
<dbReference type="GO" id="GO:0008305">
    <property type="term" value="C:integrin complex"/>
    <property type="evidence" value="ECO:0007669"/>
    <property type="project" value="TreeGrafter"/>
</dbReference>
<feature type="domain" description="Fibronectin type-III" evidence="15">
    <location>
        <begin position="5543"/>
        <end position="5636"/>
    </location>
</feature>
<dbReference type="InterPro" id="IPR015812">
    <property type="entry name" value="Integrin_bsu"/>
</dbReference>
<evidence type="ECO:0000256" key="4">
    <source>
        <dbReference type="ARBA" id="ARBA00022692"/>
    </source>
</evidence>
<dbReference type="Gene3D" id="3.40.50.410">
    <property type="entry name" value="von Willebrand factor, type A domain"/>
    <property type="match status" value="1"/>
</dbReference>
<protein>
    <recommendedName>
        <fullName evidence="12">Integrin beta</fullName>
    </recommendedName>
</protein>
<evidence type="ECO:0000256" key="10">
    <source>
        <dbReference type="ARBA" id="ARBA00023157"/>
    </source>
</evidence>
<proteinExistence type="inferred from homology"/>
<dbReference type="SUPFAM" id="SSF141072">
    <property type="entry name" value="CalX-like"/>
    <property type="match status" value="13"/>
</dbReference>
<keyword evidence="8 12" id="KW-0401">Integrin</keyword>
<dbReference type="PROSITE" id="PS00243">
    <property type="entry name" value="I_EGF_1"/>
    <property type="match status" value="1"/>
</dbReference>
<dbReference type="PROSITE" id="PS50853">
    <property type="entry name" value="FN3"/>
    <property type="match status" value="2"/>
</dbReference>
<dbReference type="SUPFAM" id="SSF103575">
    <property type="entry name" value="Plexin repeat"/>
    <property type="match status" value="1"/>
</dbReference>
<dbReference type="GO" id="GO:0009986">
    <property type="term" value="C:cell surface"/>
    <property type="evidence" value="ECO:0007669"/>
    <property type="project" value="TreeGrafter"/>
</dbReference>
<dbReference type="Pfam" id="PF00041">
    <property type="entry name" value="fn3"/>
    <property type="match status" value="2"/>
</dbReference>
<dbReference type="Pfam" id="PF03160">
    <property type="entry name" value="Calx-beta"/>
    <property type="match status" value="15"/>
</dbReference>
<dbReference type="Gene3D" id="2.10.25.10">
    <property type="entry name" value="Laminin"/>
    <property type="match status" value="2"/>
</dbReference>
<dbReference type="OrthoDB" id="410592at2759"/>
<gene>
    <name evidence="16" type="ORF">GSOID_T00009224001</name>
</gene>
<dbReference type="PRINTS" id="PR01186">
    <property type="entry name" value="INTEGRINB"/>
</dbReference>
<dbReference type="EMBL" id="FN653017">
    <property type="protein sequence ID" value="CBY21456.1"/>
    <property type="molecule type" value="Genomic_DNA"/>
</dbReference>
<dbReference type="CDD" id="cd00063">
    <property type="entry name" value="FN3"/>
    <property type="match status" value="2"/>
</dbReference>
<evidence type="ECO:0000256" key="3">
    <source>
        <dbReference type="ARBA" id="ARBA00022475"/>
    </source>
</evidence>
<dbReference type="InterPro" id="IPR038081">
    <property type="entry name" value="CalX-like_sf"/>
</dbReference>
<dbReference type="PROSITE" id="PS52047">
    <property type="entry name" value="I_EGF_2"/>
    <property type="match status" value="1"/>
</dbReference>
<dbReference type="InterPro" id="IPR003961">
    <property type="entry name" value="FN3_dom"/>
</dbReference>
<dbReference type="Proteomes" id="UP000001307">
    <property type="component" value="Unassembled WGS sequence"/>
</dbReference>
<keyword evidence="9 13" id="KW-0472">Membrane</keyword>
<dbReference type="GO" id="GO:0033627">
    <property type="term" value="P:cell adhesion mediated by integrin"/>
    <property type="evidence" value="ECO:0007669"/>
    <property type="project" value="TreeGrafter"/>
</dbReference>
<evidence type="ECO:0000256" key="5">
    <source>
        <dbReference type="ARBA" id="ARBA00022729"/>
    </source>
</evidence>
<dbReference type="GO" id="GO:0016477">
    <property type="term" value="P:cell migration"/>
    <property type="evidence" value="ECO:0007669"/>
    <property type="project" value="TreeGrafter"/>
</dbReference>
<dbReference type="InterPro" id="IPR036465">
    <property type="entry name" value="vWFA_dom_sf"/>
</dbReference>
<keyword evidence="4 12" id="KW-0812">Transmembrane</keyword>
<dbReference type="InterPro" id="IPR000742">
    <property type="entry name" value="EGF"/>
</dbReference>
<evidence type="ECO:0000256" key="9">
    <source>
        <dbReference type="ARBA" id="ARBA00023136"/>
    </source>
</evidence>
<dbReference type="GO" id="GO:0007229">
    <property type="term" value="P:integrin-mediated signaling pathway"/>
    <property type="evidence" value="ECO:0007669"/>
    <property type="project" value="UniProtKB-KW"/>
</dbReference>
<evidence type="ECO:0000256" key="1">
    <source>
        <dbReference type="ARBA" id="ARBA00004251"/>
    </source>
</evidence>
<dbReference type="SMART" id="SM00187">
    <property type="entry name" value="INB"/>
    <property type="match status" value="1"/>
</dbReference>
<dbReference type="Gene3D" id="2.60.40.10">
    <property type="entry name" value="Immunoglobulins"/>
    <property type="match status" value="2"/>
</dbReference>
<evidence type="ECO:0000256" key="14">
    <source>
        <dbReference type="SAM" id="SignalP"/>
    </source>
</evidence>
<dbReference type="InterPro" id="IPR002369">
    <property type="entry name" value="Integrin_bsu_VWA"/>
</dbReference>
<feature type="signal peptide" evidence="14">
    <location>
        <begin position="1"/>
        <end position="19"/>
    </location>
</feature>
<evidence type="ECO:0000256" key="2">
    <source>
        <dbReference type="ARBA" id="ARBA00007449"/>
    </source>
</evidence>
<dbReference type="Pfam" id="PF00362">
    <property type="entry name" value="Integrin_beta"/>
    <property type="match status" value="1"/>
</dbReference>
<reference evidence="16" key="1">
    <citation type="journal article" date="2010" name="Science">
        <title>Plasticity of animal genome architecture unmasked by rapid evolution of a pelagic tunicate.</title>
        <authorList>
            <person name="Denoeud F."/>
            <person name="Henriet S."/>
            <person name="Mungpakdee S."/>
            <person name="Aury J.M."/>
            <person name="Da Silva C."/>
            <person name="Brinkmann H."/>
            <person name="Mikhaleva J."/>
            <person name="Olsen L.C."/>
            <person name="Jubin C."/>
            <person name="Canestro C."/>
            <person name="Bouquet J.M."/>
            <person name="Danks G."/>
            <person name="Poulain J."/>
            <person name="Campsteijn C."/>
            <person name="Adamski M."/>
            <person name="Cross I."/>
            <person name="Yadetie F."/>
            <person name="Muffato M."/>
            <person name="Louis A."/>
            <person name="Butcher S."/>
            <person name="Tsagkogeorga G."/>
            <person name="Konrad A."/>
            <person name="Singh S."/>
            <person name="Jensen M.F."/>
            <person name="Cong E.H."/>
            <person name="Eikeseth-Otteraa H."/>
            <person name="Noel B."/>
            <person name="Anthouard V."/>
            <person name="Porcel B.M."/>
            <person name="Kachouri-Lafond R."/>
            <person name="Nishino A."/>
            <person name="Ugolini M."/>
            <person name="Chourrout P."/>
            <person name="Nishida H."/>
            <person name="Aasland R."/>
            <person name="Huzurbazar S."/>
            <person name="Westhof E."/>
            <person name="Delsuc F."/>
            <person name="Lehrach H."/>
            <person name="Reinhardt R."/>
            <person name="Weissenbach J."/>
            <person name="Roy S.W."/>
            <person name="Artiguenave F."/>
            <person name="Postlethwait J.H."/>
            <person name="Manak J.R."/>
            <person name="Thompson E.M."/>
            <person name="Jaillon O."/>
            <person name="Du Pasquier L."/>
            <person name="Boudinot P."/>
            <person name="Liberles D.A."/>
            <person name="Volff J.N."/>
            <person name="Philippe H."/>
            <person name="Lenhard B."/>
            <person name="Roest Crollius H."/>
            <person name="Wincker P."/>
            <person name="Chourrout D."/>
        </authorList>
    </citation>
    <scope>NUCLEOTIDE SEQUENCE [LARGE SCALE GENOMIC DNA]</scope>
</reference>
<keyword evidence="17" id="KW-1185">Reference proteome</keyword>